<evidence type="ECO:0000313" key="3">
    <source>
        <dbReference type="EMBL" id="MCW3474364.1"/>
    </source>
</evidence>
<dbReference type="GO" id="GO:0016878">
    <property type="term" value="F:acid-thiol ligase activity"/>
    <property type="evidence" value="ECO:0007669"/>
    <property type="project" value="UniProtKB-ARBA"/>
</dbReference>
<dbReference type="EMBL" id="JAPDNT010000003">
    <property type="protein sequence ID" value="MCW3474364.1"/>
    <property type="molecule type" value="Genomic_DNA"/>
</dbReference>
<evidence type="ECO:0000259" key="1">
    <source>
        <dbReference type="Pfam" id="PF00501"/>
    </source>
</evidence>
<accession>A0AA42CDU2</accession>
<dbReference type="InterPro" id="IPR050237">
    <property type="entry name" value="ATP-dep_AMP-bd_enzyme"/>
</dbReference>
<dbReference type="PANTHER" id="PTHR43767:SF1">
    <property type="entry name" value="NONRIBOSOMAL PEPTIDE SYNTHASE PES1 (EUROFUNG)-RELATED"/>
    <property type="match status" value="1"/>
</dbReference>
<dbReference type="Pfam" id="PF13193">
    <property type="entry name" value="AMP-binding_C"/>
    <property type="match status" value="1"/>
</dbReference>
<evidence type="ECO:0000313" key="4">
    <source>
        <dbReference type="Proteomes" id="UP001165679"/>
    </source>
</evidence>
<dbReference type="InterPro" id="IPR025110">
    <property type="entry name" value="AMP-bd_C"/>
</dbReference>
<organism evidence="3 4">
    <name type="scientific">Limobrevibacterium gyesilva</name>
    <dbReference type="NCBI Taxonomy" id="2991712"/>
    <lineage>
        <taxon>Bacteria</taxon>
        <taxon>Pseudomonadati</taxon>
        <taxon>Pseudomonadota</taxon>
        <taxon>Alphaproteobacteria</taxon>
        <taxon>Acetobacterales</taxon>
        <taxon>Acetobacteraceae</taxon>
        <taxon>Limobrevibacterium</taxon>
    </lineage>
</organism>
<dbReference type="Pfam" id="PF00501">
    <property type="entry name" value="AMP-binding"/>
    <property type="match status" value="1"/>
</dbReference>
<dbReference type="InterPro" id="IPR000873">
    <property type="entry name" value="AMP-dep_synth/lig_dom"/>
</dbReference>
<dbReference type="PANTHER" id="PTHR43767">
    <property type="entry name" value="LONG-CHAIN-FATTY-ACID--COA LIGASE"/>
    <property type="match status" value="1"/>
</dbReference>
<dbReference type="Proteomes" id="UP001165679">
    <property type="component" value="Unassembled WGS sequence"/>
</dbReference>
<feature type="domain" description="AMP-dependent synthetase/ligase" evidence="1">
    <location>
        <begin position="15"/>
        <end position="367"/>
    </location>
</feature>
<sequence>MSEPVTVHAAFLAAAARWADRPFLDILPETAAAYGIEAGEITYARAAARVAALAGAYREAGYGSGHRVGLLLENRPAFFLHWFALNGLGVPVVPINPDLRAAELEYLVGHSDMVLAIAIASRQADLRRAAAAIGRDIPVIGPDDAPAAAPFPGAAPPTDPAAEAALLYTSGTTGLPKGCVVSQTWFLECGRWYGRLGGLCTLQPGSDRMLTPLPFFHMNAMACSTMAMVMSGGCLIPLDRFHPTTWWDSVARARATIVHCLGVMPAMLMSLPPSPQERAHGVRFAFCPGPDRRLHAAAEARFGIPLIDAWAMTETGAGAVVTANHEPRRIGESCFGRTEDFMEARILRDDGSDAASDEPGELLVRHAGPDKRFGFFTEYLKDPEATAAAWADGWFHTGDIVRRDAGGDMYFIDRKKNVIRRSGENISAIEVEGVLQQHALVRAAAVAAVPDPVRGDEVLACIVAHAKPADSDHAAREIVSWCLSRLAYYKAPGYVAFVDALPLTSTNKVQRGNLKELAQRLVADPASVDTRAMKKRTA</sequence>
<dbReference type="RefSeq" id="WP_264712992.1">
    <property type="nucleotide sequence ID" value="NZ_JAPDNT010000003.1"/>
</dbReference>
<reference evidence="3" key="2">
    <citation type="submission" date="2022-10" db="EMBL/GenBank/DDBJ databases">
        <authorList>
            <person name="Trinh H.N."/>
        </authorList>
    </citation>
    <scope>NUCLEOTIDE SEQUENCE</scope>
    <source>
        <strain evidence="3">RN2-1</strain>
    </source>
</reference>
<reference evidence="3" key="1">
    <citation type="submission" date="2022-09" db="EMBL/GenBank/DDBJ databases">
        <title>Rhodovastum sp. nov. RN2-1 isolated from soil in Seongnam, South Korea.</title>
        <authorList>
            <person name="Le N.T."/>
        </authorList>
    </citation>
    <scope>NUCLEOTIDE SEQUENCE</scope>
    <source>
        <strain evidence="3">RN2-1</strain>
    </source>
</reference>
<dbReference type="Gene3D" id="3.40.50.12780">
    <property type="entry name" value="N-terminal domain of ligase-like"/>
    <property type="match status" value="1"/>
</dbReference>
<proteinExistence type="predicted"/>
<dbReference type="InterPro" id="IPR045851">
    <property type="entry name" value="AMP-bd_C_sf"/>
</dbReference>
<dbReference type="PROSITE" id="PS00455">
    <property type="entry name" value="AMP_BINDING"/>
    <property type="match status" value="1"/>
</dbReference>
<feature type="domain" description="AMP-binding enzyme C-terminal" evidence="2">
    <location>
        <begin position="430"/>
        <end position="508"/>
    </location>
</feature>
<dbReference type="Gene3D" id="3.30.300.30">
    <property type="match status" value="1"/>
</dbReference>
<evidence type="ECO:0000259" key="2">
    <source>
        <dbReference type="Pfam" id="PF13193"/>
    </source>
</evidence>
<dbReference type="SUPFAM" id="SSF56801">
    <property type="entry name" value="Acetyl-CoA synthetase-like"/>
    <property type="match status" value="1"/>
</dbReference>
<dbReference type="AlphaFoldDB" id="A0AA42CDU2"/>
<keyword evidence="4" id="KW-1185">Reference proteome</keyword>
<dbReference type="InterPro" id="IPR020845">
    <property type="entry name" value="AMP-binding_CS"/>
</dbReference>
<protein>
    <submittedName>
        <fullName evidence="3">AMP-binding protein</fullName>
    </submittedName>
</protein>
<gene>
    <name evidence="3" type="ORF">OL599_07195</name>
</gene>
<comment type="caution">
    <text evidence="3">The sequence shown here is derived from an EMBL/GenBank/DDBJ whole genome shotgun (WGS) entry which is preliminary data.</text>
</comment>
<dbReference type="InterPro" id="IPR042099">
    <property type="entry name" value="ANL_N_sf"/>
</dbReference>
<name>A0AA42CDU2_9PROT</name>